<dbReference type="InterPro" id="IPR037138">
    <property type="entry name" value="His_deacetylse_dom_sf"/>
</dbReference>
<reference evidence="3" key="2">
    <citation type="submission" date="2019-07" db="EMBL/GenBank/DDBJ databases">
        <authorList>
            <person name="Seetharam A."/>
            <person name="Woodhouse M."/>
            <person name="Cannon E."/>
        </authorList>
    </citation>
    <scope>NUCLEOTIDE SEQUENCE [LARGE SCALE GENOMIC DNA]</scope>
    <source>
        <strain evidence="3">cv. B73</strain>
    </source>
</reference>
<dbReference type="GO" id="GO:0004407">
    <property type="term" value="F:histone deacetylase activity"/>
    <property type="evidence" value="ECO:0007669"/>
    <property type="project" value="InterPro"/>
</dbReference>
<dbReference type="InterPro" id="IPR023696">
    <property type="entry name" value="Ureohydrolase_dom_sf"/>
</dbReference>
<dbReference type="SUPFAM" id="SSF52768">
    <property type="entry name" value="Arginase/deacetylase"/>
    <property type="match status" value="1"/>
</dbReference>
<reference evidence="3" key="3">
    <citation type="submission" date="2021-05" db="UniProtKB">
        <authorList>
            <consortium name="EnsemblPlants"/>
        </authorList>
    </citation>
    <scope>IDENTIFICATION</scope>
    <source>
        <strain evidence="3">cv. B73</strain>
    </source>
</reference>
<sequence length="190" mass="21756">MAASSEGMLLPSLVNEEDVHRRSVSYFYEPSIDDDYYRQGHPMKPYRIHMAHSLVDIRCFHFDDYVTFLASTTGKPGVLNSCAIKRFNIGEDCPMFDSFFISLLPVLYWGSIDAAINLNHVDANITVNWAASLHRAKKSEASRFCYVNNIVLAVLELLMFHRARMLIYLLLLTFNIWTLVFIFGGASLLY</sequence>
<feature type="transmembrane region" description="Helical" evidence="1">
    <location>
        <begin position="166"/>
        <end position="189"/>
    </location>
</feature>
<name>A0A804RFJ5_MAIZE</name>
<dbReference type="PANTHER" id="PTHR10625:SF10">
    <property type="entry name" value="HISTONE DEACETYLASE HDAC1"/>
    <property type="match status" value="1"/>
</dbReference>
<organism evidence="3 4">
    <name type="scientific">Zea mays</name>
    <name type="common">Maize</name>
    <dbReference type="NCBI Taxonomy" id="4577"/>
    <lineage>
        <taxon>Eukaryota</taxon>
        <taxon>Viridiplantae</taxon>
        <taxon>Streptophyta</taxon>
        <taxon>Embryophyta</taxon>
        <taxon>Tracheophyta</taxon>
        <taxon>Spermatophyta</taxon>
        <taxon>Magnoliopsida</taxon>
        <taxon>Liliopsida</taxon>
        <taxon>Poales</taxon>
        <taxon>Poaceae</taxon>
        <taxon>PACMAD clade</taxon>
        <taxon>Panicoideae</taxon>
        <taxon>Andropogonodae</taxon>
        <taxon>Andropogoneae</taxon>
        <taxon>Tripsacinae</taxon>
        <taxon>Zea</taxon>
    </lineage>
</organism>
<protein>
    <recommendedName>
        <fullName evidence="2">Histone deacetylase domain-containing protein</fullName>
    </recommendedName>
</protein>
<proteinExistence type="predicted"/>
<keyword evidence="1" id="KW-1133">Transmembrane helix</keyword>
<dbReference type="Gramene" id="Zm00001eb413040_T001">
    <property type="protein sequence ID" value="Zm00001eb413040_P001"/>
    <property type="gene ID" value="Zm00001eb413040"/>
</dbReference>
<feature type="domain" description="Histone deacetylase" evidence="2">
    <location>
        <begin position="56"/>
        <end position="161"/>
    </location>
</feature>
<dbReference type="InterPro" id="IPR003084">
    <property type="entry name" value="HDAC_I/II"/>
</dbReference>
<evidence type="ECO:0000313" key="4">
    <source>
        <dbReference type="Proteomes" id="UP000007305"/>
    </source>
</evidence>
<dbReference type="Proteomes" id="UP000007305">
    <property type="component" value="Chromosome 10"/>
</dbReference>
<accession>A0A804RFJ5</accession>
<dbReference type="InParanoid" id="A0A804RFJ5"/>
<dbReference type="PRINTS" id="PR01271">
    <property type="entry name" value="HISDACETLASE"/>
</dbReference>
<dbReference type="AlphaFoldDB" id="A0A804RFJ5"/>
<dbReference type="Pfam" id="PF00850">
    <property type="entry name" value="Hist_deacetyl"/>
    <property type="match status" value="1"/>
</dbReference>
<dbReference type="EnsemblPlants" id="Zm00001eb413040_T001">
    <property type="protein sequence ID" value="Zm00001eb413040_P001"/>
    <property type="gene ID" value="Zm00001eb413040"/>
</dbReference>
<reference evidence="4" key="1">
    <citation type="journal article" date="2009" name="Science">
        <title>The B73 maize genome: complexity, diversity, and dynamics.</title>
        <authorList>
            <person name="Schnable P.S."/>
            <person name="Ware D."/>
            <person name="Fulton R.S."/>
            <person name="Stein J.C."/>
            <person name="Wei F."/>
            <person name="Pasternak S."/>
            <person name="Liang C."/>
            <person name="Zhang J."/>
            <person name="Fulton L."/>
            <person name="Graves T.A."/>
            <person name="Minx P."/>
            <person name="Reily A.D."/>
            <person name="Courtney L."/>
            <person name="Kruchowski S.S."/>
            <person name="Tomlinson C."/>
            <person name="Strong C."/>
            <person name="Delehaunty K."/>
            <person name="Fronick C."/>
            <person name="Courtney B."/>
            <person name="Rock S.M."/>
            <person name="Belter E."/>
            <person name="Du F."/>
            <person name="Kim K."/>
            <person name="Abbott R.M."/>
            <person name="Cotton M."/>
            <person name="Levy A."/>
            <person name="Marchetto P."/>
            <person name="Ochoa K."/>
            <person name="Jackson S.M."/>
            <person name="Gillam B."/>
            <person name="Chen W."/>
            <person name="Yan L."/>
            <person name="Higginbotham J."/>
            <person name="Cardenas M."/>
            <person name="Waligorski J."/>
            <person name="Applebaum E."/>
            <person name="Phelps L."/>
            <person name="Falcone J."/>
            <person name="Kanchi K."/>
            <person name="Thane T."/>
            <person name="Scimone A."/>
            <person name="Thane N."/>
            <person name="Henke J."/>
            <person name="Wang T."/>
            <person name="Ruppert J."/>
            <person name="Shah N."/>
            <person name="Rotter K."/>
            <person name="Hodges J."/>
            <person name="Ingenthron E."/>
            <person name="Cordes M."/>
            <person name="Kohlberg S."/>
            <person name="Sgro J."/>
            <person name="Delgado B."/>
            <person name="Mead K."/>
            <person name="Chinwalla A."/>
            <person name="Leonard S."/>
            <person name="Crouse K."/>
            <person name="Collura K."/>
            <person name="Kudrna D."/>
            <person name="Currie J."/>
            <person name="He R."/>
            <person name="Angelova A."/>
            <person name="Rajasekar S."/>
            <person name="Mueller T."/>
            <person name="Lomeli R."/>
            <person name="Scara G."/>
            <person name="Ko A."/>
            <person name="Delaney K."/>
            <person name="Wissotski M."/>
            <person name="Lopez G."/>
            <person name="Campos D."/>
            <person name="Braidotti M."/>
            <person name="Ashley E."/>
            <person name="Golser W."/>
            <person name="Kim H."/>
            <person name="Lee S."/>
            <person name="Lin J."/>
            <person name="Dujmic Z."/>
            <person name="Kim W."/>
            <person name="Talag J."/>
            <person name="Zuccolo A."/>
            <person name="Fan C."/>
            <person name="Sebastian A."/>
            <person name="Kramer M."/>
            <person name="Spiegel L."/>
            <person name="Nascimento L."/>
            <person name="Zutavern T."/>
            <person name="Miller B."/>
            <person name="Ambroise C."/>
            <person name="Muller S."/>
            <person name="Spooner W."/>
            <person name="Narechania A."/>
            <person name="Ren L."/>
            <person name="Wei S."/>
            <person name="Kumari S."/>
            <person name="Faga B."/>
            <person name="Levy M.J."/>
            <person name="McMahan L."/>
            <person name="Van Buren P."/>
            <person name="Vaughn M.W."/>
            <person name="Ying K."/>
            <person name="Yeh C.-T."/>
            <person name="Emrich S.J."/>
            <person name="Jia Y."/>
            <person name="Kalyanaraman A."/>
            <person name="Hsia A.-P."/>
            <person name="Barbazuk W.B."/>
            <person name="Baucom R.S."/>
            <person name="Brutnell T.P."/>
            <person name="Carpita N.C."/>
            <person name="Chaparro C."/>
            <person name="Chia J.-M."/>
            <person name="Deragon J.-M."/>
            <person name="Estill J.C."/>
            <person name="Fu Y."/>
            <person name="Jeddeloh J.A."/>
            <person name="Han Y."/>
            <person name="Lee H."/>
            <person name="Li P."/>
            <person name="Lisch D.R."/>
            <person name="Liu S."/>
            <person name="Liu Z."/>
            <person name="Nagel D.H."/>
            <person name="McCann M.C."/>
            <person name="SanMiguel P."/>
            <person name="Myers A.M."/>
            <person name="Nettleton D."/>
            <person name="Nguyen J."/>
            <person name="Penning B.W."/>
            <person name="Ponnala L."/>
            <person name="Schneider K.L."/>
            <person name="Schwartz D.C."/>
            <person name="Sharma A."/>
            <person name="Soderlund C."/>
            <person name="Springer N.M."/>
            <person name="Sun Q."/>
            <person name="Wang H."/>
            <person name="Waterman M."/>
            <person name="Westerman R."/>
            <person name="Wolfgruber T.K."/>
            <person name="Yang L."/>
            <person name="Yu Y."/>
            <person name="Zhang L."/>
            <person name="Zhou S."/>
            <person name="Zhu Q."/>
            <person name="Bennetzen J.L."/>
            <person name="Dawe R.K."/>
            <person name="Jiang J."/>
            <person name="Jiang N."/>
            <person name="Presting G.G."/>
            <person name="Wessler S.R."/>
            <person name="Aluru S."/>
            <person name="Martienssen R.A."/>
            <person name="Clifton S.W."/>
            <person name="McCombie W.R."/>
            <person name="Wing R.A."/>
            <person name="Wilson R.K."/>
        </authorList>
    </citation>
    <scope>NUCLEOTIDE SEQUENCE [LARGE SCALE GENOMIC DNA]</scope>
    <source>
        <strain evidence="4">cv. B73</strain>
    </source>
</reference>
<evidence type="ECO:0000256" key="1">
    <source>
        <dbReference type="SAM" id="Phobius"/>
    </source>
</evidence>
<dbReference type="PANTHER" id="PTHR10625">
    <property type="entry name" value="HISTONE DEACETYLASE HDAC1-RELATED"/>
    <property type="match status" value="1"/>
</dbReference>
<keyword evidence="1" id="KW-0472">Membrane</keyword>
<evidence type="ECO:0000313" key="3">
    <source>
        <dbReference type="EnsemblPlants" id="Zm00001eb413040_P001"/>
    </source>
</evidence>
<keyword evidence="4" id="KW-1185">Reference proteome</keyword>
<dbReference type="InterPro" id="IPR023801">
    <property type="entry name" value="His_deacetylse_dom"/>
</dbReference>
<keyword evidence="1" id="KW-0812">Transmembrane</keyword>
<evidence type="ECO:0000259" key="2">
    <source>
        <dbReference type="Pfam" id="PF00850"/>
    </source>
</evidence>
<dbReference type="Gene3D" id="3.40.800.20">
    <property type="entry name" value="Histone deacetylase domain"/>
    <property type="match status" value="1"/>
</dbReference>